<name>A0A4V2F1X1_9BACT</name>
<dbReference type="PANTHER" id="PTHR43133:SF46">
    <property type="entry name" value="RNA POLYMERASE SIGMA-70 FACTOR ECF SUBFAMILY"/>
    <property type="match status" value="1"/>
</dbReference>
<evidence type="ECO:0000313" key="8">
    <source>
        <dbReference type="Proteomes" id="UP000293874"/>
    </source>
</evidence>
<evidence type="ECO:0000256" key="2">
    <source>
        <dbReference type="ARBA" id="ARBA00023015"/>
    </source>
</evidence>
<keyword evidence="4" id="KW-0804">Transcription</keyword>
<keyword evidence="2" id="KW-0805">Transcription regulation</keyword>
<keyword evidence="8" id="KW-1185">Reference proteome</keyword>
<gene>
    <name evidence="7" type="ORF">EV199_1119</name>
</gene>
<evidence type="ECO:0000256" key="1">
    <source>
        <dbReference type="ARBA" id="ARBA00010641"/>
    </source>
</evidence>
<dbReference type="SUPFAM" id="SSF88659">
    <property type="entry name" value="Sigma3 and sigma4 domains of RNA polymerase sigma factors"/>
    <property type="match status" value="1"/>
</dbReference>
<dbReference type="InterPro" id="IPR013249">
    <property type="entry name" value="RNA_pol_sigma70_r4_t2"/>
</dbReference>
<dbReference type="InterPro" id="IPR036388">
    <property type="entry name" value="WH-like_DNA-bd_sf"/>
</dbReference>
<dbReference type="InterPro" id="IPR014284">
    <property type="entry name" value="RNA_pol_sigma-70_dom"/>
</dbReference>
<organism evidence="7 8">
    <name type="scientific">Pseudobacter ginsenosidimutans</name>
    <dbReference type="NCBI Taxonomy" id="661488"/>
    <lineage>
        <taxon>Bacteria</taxon>
        <taxon>Pseudomonadati</taxon>
        <taxon>Bacteroidota</taxon>
        <taxon>Chitinophagia</taxon>
        <taxon>Chitinophagales</taxon>
        <taxon>Chitinophagaceae</taxon>
        <taxon>Pseudobacter</taxon>
    </lineage>
</organism>
<dbReference type="InterPro" id="IPR013325">
    <property type="entry name" value="RNA_pol_sigma_r2"/>
</dbReference>
<feature type="domain" description="RNA polymerase sigma factor 70 region 4 type 2" evidence="6">
    <location>
        <begin position="123"/>
        <end position="173"/>
    </location>
</feature>
<feature type="domain" description="RNA polymerase sigma-70 region 2" evidence="5">
    <location>
        <begin position="27"/>
        <end position="91"/>
    </location>
</feature>
<dbReference type="PANTHER" id="PTHR43133">
    <property type="entry name" value="RNA POLYMERASE ECF-TYPE SIGMA FACTO"/>
    <property type="match status" value="1"/>
</dbReference>
<dbReference type="InterPro" id="IPR039425">
    <property type="entry name" value="RNA_pol_sigma-70-like"/>
</dbReference>
<evidence type="ECO:0000259" key="5">
    <source>
        <dbReference type="Pfam" id="PF04542"/>
    </source>
</evidence>
<dbReference type="InterPro" id="IPR007627">
    <property type="entry name" value="RNA_pol_sigma70_r2"/>
</dbReference>
<sequence>MYPGKHNEKEIIQRLLEGDEQTYRQVYDQYWNRVYGVALSFLKSTQLAQDAVQLVFVRLWEKRSKLKDVSHFDAWFAALARNTIINALENRAFQLAAGPADELTPPDLLTPGYLLEYKSAVALIDEAVATLPPQQTAVFQLSREQGLSYAEIAQQLNIAPATVKSHMVRALNAIREYVRLHSGDIFLTTWLLTSILEYFF</sequence>
<dbReference type="AlphaFoldDB" id="A0A4V2F1X1"/>
<dbReference type="Gene3D" id="1.10.10.10">
    <property type="entry name" value="Winged helix-like DNA-binding domain superfamily/Winged helix DNA-binding domain"/>
    <property type="match status" value="1"/>
</dbReference>
<comment type="caution">
    <text evidence="7">The sequence shown here is derived from an EMBL/GenBank/DDBJ whole genome shotgun (WGS) entry which is preliminary data.</text>
</comment>
<dbReference type="GO" id="GO:0016987">
    <property type="term" value="F:sigma factor activity"/>
    <property type="evidence" value="ECO:0007669"/>
    <property type="project" value="UniProtKB-KW"/>
</dbReference>
<evidence type="ECO:0000256" key="4">
    <source>
        <dbReference type="ARBA" id="ARBA00023163"/>
    </source>
</evidence>
<evidence type="ECO:0000256" key="3">
    <source>
        <dbReference type="ARBA" id="ARBA00023082"/>
    </source>
</evidence>
<dbReference type="CDD" id="cd06171">
    <property type="entry name" value="Sigma70_r4"/>
    <property type="match status" value="1"/>
</dbReference>
<comment type="similarity">
    <text evidence="1">Belongs to the sigma-70 factor family. ECF subfamily.</text>
</comment>
<reference evidence="7 8" key="1">
    <citation type="submission" date="2019-02" db="EMBL/GenBank/DDBJ databases">
        <title>Genomic Encyclopedia of Type Strains, Phase IV (KMG-IV): sequencing the most valuable type-strain genomes for metagenomic binning, comparative biology and taxonomic classification.</title>
        <authorList>
            <person name="Goeker M."/>
        </authorList>
    </citation>
    <scope>NUCLEOTIDE SEQUENCE [LARGE SCALE GENOMIC DNA]</scope>
    <source>
        <strain evidence="7 8">DSM 18116</strain>
    </source>
</reference>
<dbReference type="SUPFAM" id="SSF88946">
    <property type="entry name" value="Sigma2 domain of RNA polymerase sigma factors"/>
    <property type="match status" value="1"/>
</dbReference>
<dbReference type="EMBL" id="SGXA01000001">
    <property type="protein sequence ID" value="RZS75256.1"/>
    <property type="molecule type" value="Genomic_DNA"/>
</dbReference>
<protein>
    <submittedName>
        <fullName evidence="7">RNA polymerase sigma-70 factor (ECF subfamily)</fullName>
    </submittedName>
</protein>
<dbReference type="GO" id="GO:0006352">
    <property type="term" value="P:DNA-templated transcription initiation"/>
    <property type="evidence" value="ECO:0007669"/>
    <property type="project" value="InterPro"/>
</dbReference>
<dbReference type="NCBIfam" id="TIGR02937">
    <property type="entry name" value="sigma70-ECF"/>
    <property type="match status" value="1"/>
</dbReference>
<evidence type="ECO:0000313" key="7">
    <source>
        <dbReference type="EMBL" id="RZS75256.1"/>
    </source>
</evidence>
<evidence type="ECO:0000259" key="6">
    <source>
        <dbReference type="Pfam" id="PF08281"/>
    </source>
</evidence>
<dbReference type="Proteomes" id="UP000293874">
    <property type="component" value="Unassembled WGS sequence"/>
</dbReference>
<dbReference type="InterPro" id="IPR013324">
    <property type="entry name" value="RNA_pol_sigma_r3/r4-like"/>
</dbReference>
<keyword evidence="3" id="KW-0731">Sigma factor</keyword>
<dbReference type="Pfam" id="PF04542">
    <property type="entry name" value="Sigma70_r2"/>
    <property type="match status" value="1"/>
</dbReference>
<dbReference type="Pfam" id="PF08281">
    <property type="entry name" value="Sigma70_r4_2"/>
    <property type="match status" value="1"/>
</dbReference>
<dbReference type="GO" id="GO:0003677">
    <property type="term" value="F:DNA binding"/>
    <property type="evidence" value="ECO:0007669"/>
    <property type="project" value="InterPro"/>
</dbReference>
<proteinExistence type="inferred from homology"/>
<dbReference type="Gene3D" id="1.10.1740.10">
    <property type="match status" value="1"/>
</dbReference>
<accession>A0A4V2F1X1</accession>